<feature type="region of interest" description="Disordered" evidence="1">
    <location>
        <begin position="377"/>
        <end position="463"/>
    </location>
</feature>
<dbReference type="InterPro" id="IPR017956">
    <property type="entry name" value="AT_hook_DNA-bd_motif"/>
</dbReference>
<proteinExistence type="predicted"/>
<evidence type="ECO:0000313" key="2">
    <source>
        <dbReference type="EnsemblPlants" id="Bo3g100700.1"/>
    </source>
</evidence>
<name>A0A0D3BEY0_BRAOL</name>
<sequence>MRDSDIDGALKMNIHYGGSISYEKEKFSYSGGVCVRDLFVDPDLLTWSVFEEFISDRGIKSMVKEDISSARSIYKDKDAEIRKLCKETEAVGEVDLYIVYGQNADEEKSEDEKSDDENREEVSDEEEMNESEIREELEKAASGCTDRVYTTNPCSCERPVRGDEYPDSPVDTDDEWANFHKEDRKTRRKKNAASQRSRADYDKPPYLWLMQTFNNGDEFRDQLLRKSSDVETRKARRMALDMVLETQKQQFAKLWDYETELKRSNNKCSTEIVTVEKDGRQVFDSYVDYYYKTLVWIETYRDNIKPVNGETFWQKTSKDPIGVPGFRKMPGRPKKKRIKAAHESPTRPYRVTRDGRTVTCGNCQQVGHNRITCKNAAHVVQGPKRKRGRPFKLSGEGETNPKRPRRQKKTQSQPSINAPDVTSSCPKASTIPSSSTATDAATWPPSTGRARGRPPGRGQARREVVPRGHGVYISLFTDSI</sequence>
<reference evidence="2 3" key="1">
    <citation type="journal article" date="2014" name="Genome Biol.">
        <title>Transcriptome and methylome profiling reveals relics of genome dominance in the mesopolyploid Brassica oleracea.</title>
        <authorList>
            <person name="Parkin I.A."/>
            <person name="Koh C."/>
            <person name="Tang H."/>
            <person name="Robinson S.J."/>
            <person name="Kagale S."/>
            <person name="Clarke W.E."/>
            <person name="Town C.D."/>
            <person name="Nixon J."/>
            <person name="Krishnakumar V."/>
            <person name="Bidwell S.L."/>
            <person name="Denoeud F."/>
            <person name="Belcram H."/>
            <person name="Links M.G."/>
            <person name="Just J."/>
            <person name="Clarke C."/>
            <person name="Bender T."/>
            <person name="Huebert T."/>
            <person name="Mason A.S."/>
            <person name="Pires J.C."/>
            <person name="Barker G."/>
            <person name="Moore J."/>
            <person name="Walley P.G."/>
            <person name="Manoli S."/>
            <person name="Batley J."/>
            <person name="Edwards D."/>
            <person name="Nelson M.N."/>
            <person name="Wang X."/>
            <person name="Paterson A.H."/>
            <person name="King G."/>
            <person name="Bancroft I."/>
            <person name="Chalhoub B."/>
            <person name="Sharpe A.G."/>
        </authorList>
    </citation>
    <scope>NUCLEOTIDE SEQUENCE</scope>
    <source>
        <strain evidence="2 3">cv. TO1000</strain>
    </source>
</reference>
<evidence type="ECO:0000256" key="1">
    <source>
        <dbReference type="SAM" id="MobiDB-lite"/>
    </source>
</evidence>
<dbReference type="eggNOG" id="ENOG502QU1T">
    <property type="taxonomic scope" value="Eukaryota"/>
</dbReference>
<dbReference type="PRINTS" id="PR00929">
    <property type="entry name" value="ATHOOK"/>
</dbReference>
<dbReference type="GO" id="GO:0003677">
    <property type="term" value="F:DNA binding"/>
    <property type="evidence" value="ECO:0007669"/>
    <property type="project" value="InterPro"/>
</dbReference>
<keyword evidence="3" id="KW-1185">Reference proteome</keyword>
<feature type="region of interest" description="Disordered" evidence="1">
    <location>
        <begin position="152"/>
        <end position="198"/>
    </location>
</feature>
<dbReference type="EnsemblPlants" id="Bo3g100700.1">
    <property type="protein sequence ID" value="Bo3g100700.1"/>
    <property type="gene ID" value="Bo3g100700"/>
</dbReference>
<dbReference type="Proteomes" id="UP000032141">
    <property type="component" value="Chromosome C3"/>
</dbReference>
<feature type="compositionally biased region" description="Basic residues" evidence="1">
    <location>
        <begin position="329"/>
        <end position="339"/>
    </location>
</feature>
<dbReference type="Gramene" id="Bo3g100700.1">
    <property type="protein sequence ID" value="Bo3g100700.1"/>
    <property type="gene ID" value="Bo3g100700"/>
</dbReference>
<organism evidence="2 3">
    <name type="scientific">Brassica oleracea var. oleracea</name>
    <dbReference type="NCBI Taxonomy" id="109376"/>
    <lineage>
        <taxon>Eukaryota</taxon>
        <taxon>Viridiplantae</taxon>
        <taxon>Streptophyta</taxon>
        <taxon>Embryophyta</taxon>
        <taxon>Tracheophyta</taxon>
        <taxon>Spermatophyta</taxon>
        <taxon>Magnoliopsida</taxon>
        <taxon>eudicotyledons</taxon>
        <taxon>Gunneridae</taxon>
        <taxon>Pentapetalae</taxon>
        <taxon>rosids</taxon>
        <taxon>malvids</taxon>
        <taxon>Brassicales</taxon>
        <taxon>Brassicaceae</taxon>
        <taxon>Brassiceae</taxon>
        <taxon>Brassica</taxon>
    </lineage>
</organism>
<reference evidence="2" key="2">
    <citation type="submission" date="2015-03" db="UniProtKB">
        <authorList>
            <consortium name="EnsemblPlants"/>
        </authorList>
    </citation>
    <scope>IDENTIFICATION</scope>
</reference>
<accession>A0A0D3BEY0</accession>
<protein>
    <submittedName>
        <fullName evidence="2">Uncharacterized protein</fullName>
    </submittedName>
</protein>
<feature type="compositionally biased region" description="Acidic residues" evidence="1">
    <location>
        <begin position="107"/>
        <end position="130"/>
    </location>
</feature>
<feature type="compositionally biased region" description="Basic and acidic residues" evidence="1">
    <location>
        <begin position="340"/>
        <end position="353"/>
    </location>
</feature>
<feature type="region of interest" description="Disordered" evidence="1">
    <location>
        <begin position="321"/>
        <end position="353"/>
    </location>
</feature>
<feature type="compositionally biased region" description="Polar residues" evidence="1">
    <location>
        <begin position="410"/>
        <end position="439"/>
    </location>
</feature>
<feature type="region of interest" description="Disordered" evidence="1">
    <location>
        <begin position="102"/>
        <end position="140"/>
    </location>
</feature>
<evidence type="ECO:0000313" key="3">
    <source>
        <dbReference type="Proteomes" id="UP000032141"/>
    </source>
</evidence>
<dbReference type="HOGENOM" id="CLU_569063_0_0_1"/>
<dbReference type="AlphaFoldDB" id="A0A0D3BEY0"/>